<feature type="domain" description="RNase H type-1" evidence="1">
    <location>
        <begin position="23"/>
        <end position="143"/>
    </location>
</feature>
<dbReference type="PANTHER" id="PTHR47074">
    <property type="entry name" value="BNAC02G40300D PROTEIN"/>
    <property type="match status" value="1"/>
</dbReference>
<keyword evidence="3" id="KW-1185">Reference proteome</keyword>
<evidence type="ECO:0000313" key="3">
    <source>
        <dbReference type="Proteomes" id="UP001472677"/>
    </source>
</evidence>
<sequence length="197" mass="21608">MRNSCAIASVKWQPPPLEVVKPNFDATFKPVSGEVTFGVVVHNSYGEVMEVSFRNFGHVLSSFATKASVTIHAIKLVGDLGIMKAIFEGDCLSVIKKLKANVRDLFDICALIWDAKSKVSNLLACSFPFVLRVGNQAAHLLASIGFDADRFWVDDSPSSLDSILVAERRNFEPPWGLLSFRKLGDSGLIDFLVPFSS</sequence>
<name>A0ABR2GCT9_9ROSI</name>
<dbReference type="PANTHER" id="PTHR47074:SF61">
    <property type="entry name" value="RNASE H TYPE-1 DOMAIN-CONTAINING PROTEIN"/>
    <property type="match status" value="1"/>
</dbReference>
<reference evidence="2 3" key="1">
    <citation type="journal article" date="2024" name="G3 (Bethesda)">
        <title>Genome assembly of Hibiscus sabdariffa L. provides insights into metabolisms of medicinal natural products.</title>
        <authorList>
            <person name="Kim T."/>
        </authorList>
    </citation>
    <scope>NUCLEOTIDE SEQUENCE [LARGE SCALE GENOMIC DNA]</scope>
    <source>
        <strain evidence="2">TK-2024</strain>
        <tissue evidence="2">Old leaves</tissue>
    </source>
</reference>
<organism evidence="2 3">
    <name type="scientific">Hibiscus sabdariffa</name>
    <name type="common">roselle</name>
    <dbReference type="NCBI Taxonomy" id="183260"/>
    <lineage>
        <taxon>Eukaryota</taxon>
        <taxon>Viridiplantae</taxon>
        <taxon>Streptophyta</taxon>
        <taxon>Embryophyta</taxon>
        <taxon>Tracheophyta</taxon>
        <taxon>Spermatophyta</taxon>
        <taxon>Magnoliopsida</taxon>
        <taxon>eudicotyledons</taxon>
        <taxon>Gunneridae</taxon>
        <taxon>Pentapetalae</taxon>
        <taxon>rosids</taxon>
        <taxon>malvids</taxon>
        <taxon>Malvales</taxon>
        <taxon>Malvaceae</taxon>
        <taxon>Malvoideae</taxon>
        <taxon>Hibiscus</taxon>
    </lineage>
</organism>
<dbReference type="Pfam" id="PF13456">
    <property type="entry name" value="RVT_3"/>
    <property type="match status" value="1"/>
</dbReference>
<dbReference type="InterPro" id="IPR002156">
    <property type="entry name" value="RNaseH_domain"/>
</dbReference>
<protein>
    <recommendedName>
        <fullName evidence="1">RNase H type-1 domain-containing protein</fullName>
    </recommendedName>
</protein>
<accession>A0ABR2GCT9</accession>
<dbReference type="InterPro" id="IPR044730">
    <property type="entry name" value="RNase_H-like_dom_plant"/>
</dbReference>
<evidence type="ECO:0000313" key="2">
    <source>
        <dbReference type="EMBL" id="KAK8600332.1"/>
    </source>
</evidence>
<proteinExistence type="predicted"/>
<dbReference type="CDD" id="cd06222">
    <property type="entry name" value="RNase_H_like"/>
    <property type="match status" value="1"/>
</dbReference>
<gene>
    <name evidence="2" type="ORF">V6N12_050188</name>
</gene>
<evidence type="ECO:0000259" key="1">
    <source>
        <dbReference type="Pfam" id="PF13456"/>
    </source>
</evidence>
<comment type="caution">
    <text evidence="2">The sequence shown here is derived from an EMBL/GenBank/DDBJ whole genome shotgun (WGS) entry which is preliminary data.</text>
</comment>
<dbReference type="InterPro" id="IPR052929">
    <property type="entry name" value="RNase_H-like_EbsB-rel"/>
</dbReference>
<dbReference type="InterPro" id="IPR036397">
    <property type="entry name" value="RNaseH_sf"/>
</dbReference>
<dbReference type="Gene3D" id="3.30.420.10">
    <property type="entry name" value="Ribonuclease H-like superfamily/Ribonuclease H"/>
    <property type="match status" value="1"/>
</dbReference>
<dbReference type="Proteomes" id="UP001472677">
    <property type="component" value="Unassembled WGS sequence"/>
</dbReference>
<dbReference type="EMBL" id="JBBPBM010000001">
    <property type="protein sequence ID" value="KAK8600332.1"/>
    <property type="molecule type" value="Genomic_DNA"/>
</dbReference>